<dbReference type="EMBL" id="KY554771">
    <property type="protein sequence ID" value="ARM66682.1"/>
    <property type="molecule type" value="Genomic_DNA"/>
</dbReference>
<accession>A0A1W6JKC7</accession>
<evidence type="ECO:0000313" key="2">
    <source>
        <dbReference type="EMBL" id="ARM66682.1"/>
    </source>
</evidence>
<keyword evidence="3" id="KW-1185">Reference proteome</keyword>
<protein>
    <submittedName>
        <fullName evidence="2">Uncharacterized protein</fullName>
    </submittedName>
</protein>
<organism evidence="2 3">
    <name type="scientific">Lactococcus phage AM4</name>
    <dbReference type="NCBI Taxonomy" id="1965472"/>
    <lineage>
        <taxon>Viruses</taxon>
        <taxon>Duplodnaviria</taxon>
        <taxon>Heunggongvirae</taxon>
        <taxon>Uroviricota</taxon>
        <taxon>Caudoviricetes</taxon>
        <taxon>Audreyjarvisvirus</taxon>
        <taxon>Audreyjarvisvirus AM4</taxon>
    </lineage>
</organism>
<keyword evidence="1" id="KW-0812">Transmembrane</keyword>
<name>A0A1W6JKC7_9CAUD</name>
<keyword evidence="1" id="KW-1133">Transmembrane helix</keyword>
<dbReference type="Proteomes" id="UP000223361">
    <property type="component" value="Segment"/>
</dbReference>
<feature type="transmembrane region" description="Helical" evidence="1">
    <location>
        <begin position="79"/>
        <end position="98"/>
    </location>
</feature>
<evidence type="ECO:0000256" key="1">
    <source>
        <dbReference type="SAM" id="Phobius"/>
    </source>
</evidence>
<evidence type="ECO:0000313" key="3">
    <source>
        <dbReference type="Proteomes" id="UP000223361"/>
    </source>
</evidence>
<feature type="transmembrane region" description="Helical" evidence="1">
    <location>
        <begin position="7"/>
        <end position="34"/>
    </location>
</feature>
<feature type="transmembrane region" description="Helical" evidence="1">
    <location>
        <begin position="46"/>
        <end position="67"/>
    </location>
</feature>
<gene>
    <name evidence="2" type="ORF">AM4_023</name>
</gene>
<proteinExistence type="predicted"/>
<keyword evidence="1" id="KW-0472">Membrane</keyword>
<sequence length="101" mass="11583">MKETVAVILIWVGATVMNISFWVWLISLLVWKFFAVVGASTVIYPSFYFLVGGIITFVSGYIFGTMLNNRIYFKIKKKMSKLSIGLLFFLFYVIIVYVTGK</sequence>
<reference evidence="2 3" key="1">
    <citation type="journal article" date="2017" name="Viruses">
        <title>Phage Biodiversity in Artisanal Cheese Wheys Reflects the Complexity of the Fermentation Process.</title>
        <authorList>
            <person name="Mahony J."/>
            <person name="Moscarelli A."/>
            <person name="Kelleher P."/>
            <person name="Lugli G.A."/>
            <person name="Ventura M."/>
            <person name="Settanni L."/>
            <person name="van Sinderen D."/>
        </authorList>
    </citation>
    <scope>NUCLEOTIDE SEQUENCE [LARGE SCALE GENOMIC DNA]</scope>
</reference>